<gene>
    <name evidence="1" type="primary">Erv31_5</name>
    <name evidence="1" type="ORF">PANBIA_R14176</name>
</gene>
<proteinExistence type="predicted"/>
<comment type="caution">
    <text evidence="1">The sequence shown here is derived from an EMBL/GenBank/DDBJ whole genome shotgun (WGS) entry which is preliminary data.</text>
</comment>
<sequence>HEGYKLYECAEKGINPFWGIRELSKFWEFPSEIRDTFWEAPKHLFWICGNTAYTRLPGDWAGSCTIGIIKPAFFLLPKESGAHLGVPV</sequence>
<evidence type="ECO:0000313" key="2">
    <source>
        <dbReference type="Proteomes" id="UP000545574"/>
    </source>
</evidence>
<evidence type="ECO:0000313" key="1">
    <source>
        <dbReference type="EMBL" id="NWW40118.1"/>
    </source>
</evidence>
<feature type="non-terminal residue" evidence="1">
    <location>
        <position position="1"/>
    </location>
</feature>
<name>A0A7K6MUK0_PANBI</name>
<dbReference type="EMBL" id="VZRT01004437">
    <property type="protein sequence ID" value="NWW40118.1"/>
    <property type="molecule type" value="Genomic_DNA"/>
</dbReference>
<dbReference type="AlphaFoldDB" id="A0A7K6MUK0"/>
<organism evidence="1 2">
    <name type="scientific">Panurus biarmicus</name>
    <name type="common">Bearded tit</name>
    <dbReference type="NCBI Taxonomy" id="181101"/>
    <lineage>
        <taxon>Eukaryota</taxon>
        <taxon>Metazoa</taxon>
        <taxon>Chordata</taxon>
        <taxon>Craniata</taxon>
        <taxon>Vertebrata</taxon>
        <taxon>Euteleostomi</taxon>
        <taxon>Archelosauria</taxon>
        <taxon>Archosauria</taxon>
        <taxon>Dinosauria</taxon>
        <taxon>Saurischia</taxon>
        <taxon>Theropoda</taxon>
        <taxon>Coelurosauria</taxon>
        <taxon>Aves</taxon>
        <taxon>Neognathae</taxon>
        <taxon>Neoaves</taxon>
        <taxon>Telluraves</taxon>
        <taxon>Australaves</taxon>
        <taxon>Passeriformes</taxon>
        <taxon>Sylvioidea</taxon>
        <taxon>Sylviidae</taxon>
        <taxon>Sylviidae incertae sedis</taxon>
        <taxon>Panurus</taxon>
    </lineage>
</organism>
<dbReference type="Proteomes" id="UP000545574">
    <property type="component" value="Unassembled WGS sequence"/>
</dbReference>
<feature type="non-terminal residue" evidence="1">
    <location>
        <position position="88"/>
    </location>
</feature>
<accession>A0A7K6MUK0</accession>
<reference evidence="1 2" key="1">
    <citation type="submission" date="2019-09" db="EMBL/GenBank/DDBJ databases">
        <title>Bird 10,000 Genomes (B10K) Project - Family phase.</title>
        <authorList>
            <person name="Zhang G."/>
        </authorList>
    </citation>
    <scope>NUCLEOTIDE SEQUENCE [LARGE SCALE GENOMIC DNA]</scope>
    <source>
        <strain evidence="1">B10K-DU-030-18</strain>
    </source>
</reference>
<protein>
    <submittedName>
        <fullName evidence="1">ENR1 protein</fullName>
    </submittedName>
</protein>
<keyword evidence="2" id="KW-1185">Reference proteome</keyword>